<evidence type="ECO:0000313" key="4">
    <source>
        <dbReference type="EMBL" id="PNR36445.1"/>
    </source>
</evidence>
<dbReference type="Gramene" id="Pp3c17_18860V3.1">
    <property type="protein sequence ID" value="Pp3c17_18860V3.1"/>
    <property type="gene ID" value="Pp3c17_18860"/>
</dbReference>
<dbReference type="KEGG" id="ppp:112294158"/>
<dbReference type="AlphaFoldDB" id="A9SCB6"/>
<evidence type="ECO:0008006" key="7">
    <source>
        <dbReference type="Google" id="ProtNLM"/>
    </source>
</evidence>
<dbReference type="Gramene" id="Pp3c17_18860V3.2">
    <property type="protein sequence ID" value="Pp3c17_18860V3.2"/>
    <property type="gene ID" value="Pp3c17_18860"/>
</dbReference>
<evidence type="ECO:0000256" key="2">
    <source>
        <dbReference type="SAM" id="MobiDB-lite"/>
    </source>
</evidence>
<dbReference type="InterPro" id="IPR038939">
    <property type="entry name" value="PDV1/PDV2"/>
</dbReference>
<evidence type="ECO:0000256" key="3">
    <source>
        <dbReference type="SAM" id="Phobius"/>
    </source>
</evidence>
<dbReference type="Proteomes" id="UP000006727">
    <property type="component" value="Chromosome 17"/>
</dbReference>
<feature type="region of interest" description="Disordered" evidence="2">
    <location>
        <begin position="200"/>
        <end position="226"/>
    </location>
</feature>
<dbReference type="PANTHER" id="PTHR33600:SF3">
    <property type="entry name" value="PLASTID DIVISION PROTEIN PDV2"/>
    <property type="match status" value="1"/>
</dbReference>
<evidence type="ECO:0000313" key="6">
    <source>
        <dbReference type="Proteomes" id="UP000006727"/>
    </source>
</evidence>
<feature type="coiled-coil region" evidence="1">
    <location>
        <begin position="80"/>
        <end position="132"/>
    </location>
</feature>
<protein>
    <recommendedName>
        <fullName evidence="7">Plastid division protein PDV2</fullName>
    </recommendedName>
</protein>
<dbReference type="GeneID" id="112294158"/>
<feature type="transmembrane region" description="Helical" evidence="3">
    <location>
        <begin position="255"/>
        <end position="275"/>
    </location>
</feature>
<evidence type="ECO:0000313" key="5">
    <source>
        <dbReference type="EnsemblPlants" id="Pp3c17_18860V3.1"/>
    </source>
</evidence>
<gene>
    <name evidence="5" type="primary">LOC112294158</name>
    <name evidence="4" type="ORF">PHYPA_022296</name>
</gene>
<dbReference type="PaxDb" id="3218-PP1S65_114V6.1"/>
<sequence>MEADEIRLVLERASELHAKISEAIERALKSEFMRTTCSRMFDSSLSSVSDAGEKDGYGRFGGDCGKASTGGDQNVEARALGLIRDALETLEDQLEALQSTQSHQRVEKDAILAELEENRHLLLHRLKNHKGREWEVVHEALAFAGEPMEEKDDLLLPPYSKPVLDAAIEVDDQSSKHLSQLISLPQDRADKMLTLSRGNEVDKKDDGCKGVPLDRNGKQDSQEPVLSSDHKVVAVRGIDFAGGFMKGLRGRVGHALAHAAKAVLVVASVVAFLAFTEHDHRQVEQKPLLVPPTVKPVLLPENHPRPLSSPKCSCGKKLAVLEEGNAECAVMERFELPFPREVRDPNVLYGRG</sequence>
<reference evidence="4 6" key="1">
    <citation type="journal article" date="2008" name="Science">
        <title>The Physcomitrella genome reveals evolutionary insights into the conquest of land by plants.</title>
        <authorList>
            <person name="Rensing S."/>
            <person name="Lang D."/>
            <person name="Zimmer A."/>
            <person name="Terry A."/>
            <person name="Salamov A."/>
            <person name="Shapiro H."/>
            <person name="Nishiyama T."/>
            <person name="Perroud P.-F."/>
            <person name="Lindquist E."/>
            <person name="Kamisugi Y."/>
            <person name="Tanahashi T."/>
            <person name="Sakakibara K."/>
            <person name="Fujita T."/>
            <person name="Oishi K."/>
            <person name="Shin-I T."/>
            <person name="Kuroki Y."/>
            <person name="Toyoda A."/>
            <person name="Suzuki Y."/>
            <person name="Hashimoto A."/>
            <person name="Yamaguchi K."/>
            <person name="Sugano A."/>
            <person name="Kohara Y."/>
            <person name="Fujiyama A."/>
            <person name="Anterola A."/>
            <person name="Aoki S."/>
            <person name="Ashton N."/>
            <person name="Barbazuk W.B."/>
            <person name="Barker E."/>
            <person name="Bennetzen J."/>
            <person name="Bezanilla M."/>
            <person name="Blankenship R."/>
            <person name="Cho S.H."/>
            <person name="Dutcher S."/>
            <person name="Estelle M."/>
            <person name="Fawcett J.A."/>
            <person name="Gundlach H."/>
            <person name="Hanada K."/>
            <person name="Heyl A."/>
            <person name="Hicks K.A."/>
            <person name="Hugh J."/>
            <person name="Lohr M."/>
            <person name="Mayer K."/>
            <person name="Melkozernov A."/>
            <person name="Murata T."/>
            <person name="Nelson D."/>
            <person name="Pils B."/>
            <person name="Prigge M."/>
            <person name="Reiss B."/>
            <person name="Renner T."/>
            <person name="Rombauts S."/>
            <person name="Rushton P."/>
            <person name="Sanderfoot A."/>
            <person name="Schween G."/>
            <person name="Shiu S.-H."/>
            <person name="Stueber K."/>
            <person name="Theodoulou F.L."/>
            <person name="Tu H."/>
            <person name="Van de Peer Y."/>
            <person name="Verrier P.J."/>
            <person name="Waters E."/>
            <person name="Wood A."/>
            <person name="Yang L."/>
            <person name="Cove D."/>
            <person name="Cuming A."/>
            <person name="Hasebe M."/>
            <person name="Lucas S."/>
            <person name="Mishler D.B."/>
            <person name="Reski R."/>
            <person name="Grigoriev I."/>
            <person name="Quatrano R.S."/>
            <person name="Boore J.L."/>
        </authorList>
    </citation>
    <scope>NUCLEOTIDE SEQUENCE [LARGE SCALE GENOMIC DNA]</scope>
    <source>
        <strain evidence="5 6">cv. Gransden 2004</strain>
    </source>
</reference>
<dbReference type="HOGENOM" id="CLU_075429_0_0_1"/>
<keyword evidence="3" id="KW-0812">Transmembrane</keyword>
<accession>A9SCB6</accession>
<dbReference type="EnsemblPlants" id="Pp3c17_18860V3.2">
    <property type="protein sequence ID" value="Pp3c17_18860V3.2"/>
    <property type="gene ID" value="Pp3c17_18860"/>
</dbReference>
<keyword evidence="3" id="KW-1133">Transmembrane helix</keyword>
<proteinExistence type="predicted"/>
<dbReference type="RefSeq" id="XP_024400127.1">
    <property type="nucleotide sequence ID" value="XM_024544359.2"/>
</dbReference>
<evidence type="ECO:0000256" key="1">
    <source>
        <dbReference type="SAM" id="Coils"/>
    </source>
</evidence>
<dbReference type="OrthoDB" id="436496at2759"/>
<dbReference type="EMBL" id="ABEU02000017">
    <property type="protein sequence ID" value="PNR36445.1"/>
    <property type="molecule type" value="Genomic_DNA"/>
</dbReference>
<dbReference type="EnsemblPlants" id="Pp3c17_18860V3.1">
    <property type="protein sequence ID" value="Pp3c17_18860V3.1"/>
    <property type="gene ID" value="Pp3c17_18860"/>
</dbReference>
<dbReference type="GO" id="GO:0010020">
    <property type="term" value="P:chloroplast fission"/>
    <property type="evidence" value="ECO:0007669"/>
    <property type="project" value="InterPro"/>
</dbReference>
<reference evidence="5" key="3">
    <citation type="submission" date="2020-12" db="UniProtKB">
        <authorList>
            <consortium name="EnsemblPlants"/>
        </authorList>
    </citation>
    <scope>IDENTIFICATION</scope>
</reference>
<reference evidence="4 6" key="2">
    <citation type="journal article" date="2018" name="Plant J.">
        <title>The Physcomitrella patens chromosome-scale assembly reveals moss genome structure and evolution.</title>
        <authorList>
            <person name="Lang D."/>
            <person name="Ullrich K.K."/>
            <person name="Murat F."/>
            <person name="Fuchs J."/>
            <person name="Jenkins J."/>
            <person name="Haas F.B."/>
            <person name="Piednoel M."/>
            <person name="Gundlach H."/>
            <person name="Van Bel M."/>
            <person name="Meyberg R."/>
            <person name="Vives C."/>
            <person name="Morata J."/>
            <person name="Symeonidi A."/>
            <person name="Hiss M."/>
            <person name="Muchero W."/>
            <person name="Kamisugi Y."/>
            <person name="Saleh O."/>
            <person name="Blanc G."/>
            <person name="Decker E.L."/>
            <person name="van Gessel N."/>
            <person name="Grimwood J."/>
            <person name="Hayes R.D."/>
            <person name="Graham S.W."/>
            <person name="Gunter L.E."/>
            <person name="McDaniel S.F."/>
            <person name="Hoernstein S.N.W."/>
            <person name="Larsson A."/>
            <person name="Li F.W."/>
            <person name="Perroud P.F."/>
            <person name="Phillips J."/>
            <person name="Ranjan P."/>
            <person name="Rokshar D.S."/>
            <person name="Rothfels C.J."/>
            <person name="Schneider L."/>
            <person name="Shu S."/>
            <person name="Stevenson D.W."/>
            <person name="Thummler F."/>
            <person name="Tillich M."/>
            <person name="Villarreal Aguilar J.C."/>
            <person name="Widiez T."/>
            <person name="Wong G.K."/>
            <person name="Wymore A."/>
            <person name="Zhang Y."/>
            <person name="Zimmer A.D."/>
            <person name="Quatrano R.S."/>
            <person name="Mayer K.F.X."/>
            <person name="Goodstein D."/>
            <person name="Casacuberta J.M."/>
            <person name="Vandepoele K."/>
            <person name="Reski R."/>
            <person name="Cuming A.C."/>
            <person name="Tuskan G.A."/>
            <person name="Maumus F."/>
            <person name="Salse J."/>
            <person name="Schmutz J."/>
            <person name="Rensing S.A."/>
        </authorList>
    </citation>
    <scope>NUCLEOTIDE SEQUENCE [LARGE SCALE GENOMIC DNA]</scope>
    <source>
        <strain evidence="5 6">cv. Gransden 2004</strain>
    </source>
</reference>
<name>A9SCB6_PHYPA</name>
<dbReference type="eggNOG" id="ENOG502REYJ">
    <property type="taxonomic scope" value="Eukaryota"/>
</dbReference>
<keyword evidence="3" id="KW-0472">Membrane</keyword>
<keyword evidence="1" id="KW-0175">Coiled coil</keyword>
<keyword evidence="6" id="KW-1185">Reference proteome</keyword>
<dbReference type="FunCoup" id="A9SCB6">
    <property type="interactions" value="936"/>
</dbReference>
<organism evidence="4">
    <name type="scientific">Physcomitrium patens</name>
    <name type="common">Spreading-leaved earth moss</name>
    <name type="synonym">Physcomitrella patens</name>
    <dbReference type="NCBI Taxonomy" id="3218"/>
    <lineage>
        <taxon>Eukaryota</taxon>
        <taxon>Viridiplantae</taxon>
        <taxon>Streptophyta</taxon>
        <taxon>Embryophyta</taxon>
        <taxon>Bryophyta</taxon>
        <taxon>Bryophytina</taxon>
        <taxon>Bryopsida</taxon>
        <taxon>Funariidae</taxon>
        <taxon>Funariales</taxon>
        <taxon>Funariaceae</taxon>
        <taxon>Physcomitrium</taxon>
    </lineage>
</organism>
<dbReference type="PANTHER" id="PTHR33600">
    <property type="entry name" value="PLASTID DIVISION PROTEIN PDV2"/>
    <property type="match status" value="1"/>
</dbReference>
<dbReference type="STRING" id="3218.A9SCB6"/>